<dbReference type="Pfam" id="PF07942">
    <property type="entry name" value="CARME"/>
    <property type="match status" value="1"/>
</dbReference>
<dbReference type="PANTHER" id="PTHR12303:SF6">
    <property type="entry name" value="CARNOSINE N-METHYLTRANSFERASE"/>
    <property type="match status" value="1"/>
</dbReference>
<keyword evidence="3" id="KW-0489">Methyltransferase</keyword>
<dbReference type="EMBL" id="LVYD01000077">
    <property type="protein sequence ID" value="OQP59551.1"/>
    <property type="molecule type" value="Genomic_DNA"/>
</dbReference>
<sequence>MKELICLHTRKILEYTNDQQEQLNAPGSAHTYPVIDGIPVLVPNPSLFLAESYYQYSKYILKQQEAAGQYSNPYQGLSFRKNTAESLQKSTLSNLRLIQNAINVTEKYFDKAQLMHVAVNNKFQDIRQVNAFPYLKRDWCGLPAAEEELGIIRNSLGAIIREHCHETKTALVLGAGLGRIAWDISEYFDHLYATDLALPMASFYNKIAKGGQINFADIMLTQIRDNMHSTRNITASAAAVGYTDKDRAGINNKLSYFLSDATRLPLPDRSVSCIISVYFTDVLPFPKLFPEVNRVLKKDGLFIHFGPLGNNFSQVQSMFTAEDIKAYLYKYGFEWVYENNAGSFHIKAAEKMHANFYDNWVYAARKKEAADEQLMAERLTADSIIGLHSNFRFTIEGEKNSSGEAVRHTLYNCYKGREYQDAGEVIEFLFRVNGKRSVRELVTEYDNHTDTGDKMQSVLSLTRFLIREQILTIVKTS</sequence>
<evidence type="ECO:0000313" key="7">
    <source>
        <dbReference type="Proteomes" id="UP000192796"/>
    </source>
</evidence>
<name>A0A1V9FMP2_9BACT</name>
<gene>
    <name evidence="6" type="ORF">A3860_37190</name>
</gene>
<proteinExistence type="inferred from homology"/>
<protein>
    <recommendedName>
        <fullName evidence="2">carnosine N-methyltransferase</fullName>
        <ecNumber evidence="2">2.1.1.22</ecNumber>
    </recommendedName>
</protein>
<evidence type="ECO:0000313" key="6">
    <source>
        <dbReference type="EMBL" id="OQP59551.1"/>
    </source>
</evidence>
<reference evidence="6 7" key="1">
    <citation type="submission" date="2016-03" db="EMBL/GenBank/DDBJ databases">
        <title>Niastella vici sp. nov., isolated from farmland soil.</title>
        <authorList>
            <person name="Chen L."/>
            <person name="Wang D."/>
            <person name="Yang S."/>
            <person name="Wang G."/>
        </authorList>
    </citation>
    <scope>NUCLEOTIDE SEQUENCE [LARGE SCALE GENOMIC DNA]</scope>
    <source>
        <strain evidence="6 7">DJ57</strain>
    </source>
</reference>
<dbReference type="InterPro" id="IPR012901">
    <property type="entry name" value="CARME"/>
</dbReference>
<organism evidence="6 7">
    <name type="scientific">Niastella vici</name>
    <dbReference type="NCBI Taxonomy" id="1703345"/>
    <lineage>
        <taxon>Bacteria</taxon>
        <taxon>Pseudomonadati</taxon>
        <taxon>Bacteroidota</taxon>
        <taxon>Chitinophagia</taxon>
        <taxon>Chitinophagales</taxon>
        <taxon>Chitinophagaceae</taxon>
        <taxon>Niastella</taxon>
    </lineage>
</organism>
<dbReference type="SUPFAM" id="SSF158997">
    <property type="entry name" value="Trm112p-like"/>
    <property type="match status" value="1"/>
</dbReference>
<dbReference type="SUPFAM" id="SSF53335">
    <property type="entry name" value="S-adenosyl-L-methionine-dependent methyltransferases"/>
    <property type="match status" value="1"/>
</dbReference>
<evidence type="ECO:0000256" key="2">
    <source>
        <dbReference type="ARBA" id="ARBA00012003"/>
    </source>
</evidence>
<dbReference type="InterPro" id="IPR029063">
    <property type="entry name" value="SAM-dependent_MTases_sf"/>
</dbReference>
<dbReference type="PANTHER" id="PTHR12303">
    <property type="entry name" value="CARNOSINE N-METHYLTRANSFERASE"/>
    <property type="match status" value="1"/>
</dbReference>
<comment type="caution">
    <text evidence="6">The sequence shown here is derived from an EMBL/GenBank/DDBJ whole genome shotgun (WGS) entry which is preliminary data.</text>
</comment>
<accession>A0A1V9FMP2</accession>
<evidence type="ECO:0000256" key="4">
    <source>
        <dbReference type="ARBA" id="ARBA00022679"/>
    </source>
</evidence>
<dbReference type="AlphaFoldDB" id="A0A1V9FMP2"/>
<dbReference type="SMART" id="SM01296">
    <property type="entry name" value="N2227"/>
    <property type="match status" value="1"/>
</dbReference>
<comment type="similarity">
    <text evidence="1">Belongs to the carnosine N-methyltransferase family.</text>
</comment>
<keyword evidence="4" id="KW-0808">Transferase</keyword>
<dbReference type="OrthoDB" id="8385759at2"/>
<dbReference type="Gene3D" id="2.20.25.10">
    <property type="match status" value="1"/>
</dbReference>
<evidence type="ECO:0000256" key="3">
    <source>
        <dbReference type="ARBA" id="ARBA00022603"/>
    </source>
</evidence>
<dbReference type="GO" id="GO:0030735">
    <property type="term" value="F:carnosine N-methyltransferase activity"/>
    <property type="evidence" value="ECO:0007669"/>
    <property type="project" value="UniProtKB-EC"/>
</dbReference>
<dbReference type="EC" id="2.1.1.22" evidence="2"/>
<dbReference type="Proteomes" id="UP000192796">
    <property type="component" value="Unassembled WGS sequence"/>
</dbReference>
<evidence type="ECO:0000256" key="5">
    <source>
        <dbReference type="ARBA" id="ARBA00022691"/>
    </source>
</evidence>
<keyword evidence="5" id="KW-0949">S-adenosyl-L-methionine</keyword>
<dbReference type="GO" id="GO:0032259">
    <property type="term" value="P:methylation"/>
    <property type="evidence" value="ECO:0007669"/>
    <property type="project" value="UniProtKB-KW"/>
</dbReference>
<dbReference type="Gene3D" id="3.40.50.150">
    <property type="entry name" value="Vaccinia Virus protein VP39"/>
    <property type="match status" value="1"/>
</dbReference>
<dbReference type="RefSeq" id="WP_081154655.1">
    <property type="nucleotide sequence ID" value="NZ_LVYD01000077.1"/>
</dbReference>
<evidence type="ECO:0000256" key="1">
    <source>
        <dbReference type="ARBA" id="ARBA00010086"/>
    </source>
</evidence>
<dbReference type="STRING" id="1703345.A3860_37190"/>
<keyword evidence="7" id="KW-1185">Reference proteome</keyword>